<accession>A0A9D7S8P2</accession>
<evidence type="ECO:0000313" key="2">
    <source>
        <dbReference type="EMBL" id="MBK9717419.1"/>
    </source>
</evidence>
<dbReference type="AlphaFoldDB" id="A0A9D7S8P2"/>
<evidence type="ECO:0008006" key="4">
    <source>
        <dbReference type="Google" id="ProtNLM"/>
    </source>
</evidence>
<dbReference type="Proteomes" id="UP000808349">
    <property type="component" value="Unassembled WGS sequence"/>
</dbReference>
<organism evidence="2 3">
    <name type="scientific">Candidatus Defluviibacterium haderslevense</name>
    <dbReference type="NCBI Taxonomy" id="2981993"/>
    <lineage>
        <taxon>Bacteria</taxon>
        <taxon>Pseudomonadati</taxon>
        <taxon>Bacteroidota</taxon>
        <taxon>Saprospiria</taxon>
        <taxon>Saprospirales</taxon>
        <taxon>Saprospiraceae</taxon>
        <taxon>Candidatus Defluviibacterium</taxon>
    </lineage>
</organism>
<feature type="transmembrane region" description="Helical" evidence="1">
    <location>
        <begin position="46"/>
        <end position="65"/>
    </location>
</feature>
<feature type="transmembrane region" description="Helical" evidence="1">
    <location>
        <begin position="122"/>
        <end position="142"/>
    </location>
</feature>
<keyword evidence="1" id="KW-0472">Membrane</keyword>
<comment type="caution">
    <text evidence="2">The sequence shown here is derived from an EMBL/GenBank/DDBJ whole genome shotgun (WGS) entry which is preliminary data.</text>
</comment>
<evidence type="ECO:0000256" key="1">
    <source>
        <dbReference type="SAM" id="Phobius"/>
    </source>
</evidence>
<gene>
    <name evidence="2" type="ORF">IPO85_07885</name>
</gene>
<proteinExistence type="predicted"/>
<keyword evidence="1" id="KW-1133">Transmembrane helix</keyword>
<feature type="transmembrane region" description="Helical" evidence="1">
    <location>
        <begin position="6"/>
        <end position="25"/>
    </location>
</feature>
<dbReference type="EMBL" id="JADKFW010000004">
    <property type="protein sequence ID" value="MBK9717419.1"/>
    <property type="molecule type" value="Genomic_DNA"/>
</dbReference>
<keyword evidence="1" id="KW-0812">Transmembrane</keyword>
<protein>
    <recommendedName>
        <fullName evidence="4">Cytochrome B</fullName>
    </recommendedName>
</protein>
<reference evidence="2 3" key="1">
    <citation type="submission" date="2020-10" db="EMBL/GenBank/DDBJ databases">
        <title>Connecting structure to function with the recovery of over 1000 high-quality activated sludge metagenome-assembled genomes encoding full-length rRNA genes using long-read sequencing.</title>
        <authorList>
            <person name="Singleton C.M."/>
            <person name="Petriglieri F."/>
            <person name="Kristensen J.M."/>
            <person name="Kirkegaard R.H."/>
            <person name="Michaelsen T.Y."/>
            <person name="Andersen M.H."/>
            <person name="Karst S.M."/>
            <person name="Dueholm M.S."/>
            <person name="Nielsen P.H."/>
            <person name="Albertsen M."/>
        </authorList>
    </citation>
    <scope>NUCLEOTIDE SEQUENCE [LARGE SCALE GENOMIC DNA]</scope>
    <source>
        <strain evidence="2">Ribe_18-Q3-R11-54_BAT3C.373</strain>
    </source>
</reference>
<evidence type="ECO:0000313" key="3">
    <source>
        <dbReference type="Proteomes" id="UP000808349"/>
    </source>
</evidence>
<sequence length="154" mass="17982">MYTTVLAIHSIFRWLVLISLVIAIFQAYKGWILKKPFLSKDNAIRHWTATIAHVQLLIGLWLYFVSPPMDYFMKNFKDAVHQKEIRFFGMEHSIMMVVAIVLITIGSVIAKRKSTDQDKFRTIAIWFTIGLIIILISIPWSFSPFVSRPNFRSF</sequence>
<name>A0A9D7S8P2_9BACT</name>
<feature type="transmembrane region" description="Helical" evidence="1">
    <location>
        <begin position="85"/>
        <end position="110"/>
    </location>
</feature>